<evidence type="ECO:0000313" key="1">
    <source>
        <dbReference type="EMBL" id="KAG2197787.1"/>
    </source>
</evidence>
<keyword evidence="2" id="KW-1185">Reference proteome</keyword>
<name>A0A8H7QSW5_9FUNG</name>
<comment type="caution">
    <text evidence="1">The sequence shown here is derived from an EMBL/GenBank/DDBJ whole genome shotgun (WGS) entry which is preliminary data.</text>
</comment>
<organism evidence="1 2">
    <name type="scientific">Mucor plumbeus</name>
    <dbReference type="NCBI Taxonomy" id="97098"/>
    <lineage>
        <taxon>Eukaryota</taxon>
        <taxon>Fungi</taxon>
        <taxon>Fungi incertae sedis</taxon>
        <taxon>Mucoromycota</taxon>
        <taxon>Mucoromycotina</taxon>
        <taxon>Mucoromycetes</taxon>
        <taxon>Mucorales</taxon>
        <taxon>Mucorineae</taxon>
        <taxon>Mucoraceae</taxon>
        <taxon>Mucor</taxon>
    </lineage>
</organism>
<protein>
    <submittedName>
        <fullName evidence="1">Uncharacterized protein</fullName>
    </submittedName>
</protein>
<gene>
    <name evidence="1" type="ORF">INT46_006427</name>
</gene>
<dbReference type="EMBL" id="JAEPRC010000417">
    <property type="protein sequence ID" value="KAG2197787.1"/>
    <property type="molecule type" value="Genomic_DNA"/>
</dbReference>
<accession>A0A8H7QSW5</accession>
<proteinExistence type="predicted"/>
<evidence type="ECO:0000313" key="2">
    <source>
        <dbReference type="Proteomes" id="UP000650833"/>
    </source>
</evidence>
<dbReference type="Proteomes" id="UP000650833">
    <property type="component" value="Unassembled WGS sequence"/>
</dbReference>
<sequence length="211" mass="24923">MNNYNNYQNNCTRYPPPTKELIELKKKRNETVYLPLLCSALTQEAKFNKNFTNAEWLFNEIMIDYKLRECQERYFTENDEKLFAKSISTMVRYASTPAKAMHYATLFFKEYNERIRSPSRELVIFTNLIFAHTNQQSQENMAMALNITKLVLQIGVYKMDSSCFQDNTDNQFFADPVEVFTTVTKRVLQHFRLTLSSDKTELVPSVRYSDF</sequence>
<reference evidence="1" key="1">
    <citation type="submission" date="2020-12" db="EMBL/GenBank/DDBJ databases">
        <title>Metabolic potential, ecology and presence of endohyphal bacteria is reflected in genomic diversity of Mucoromycotina.</title>
        <authorList>
            <person name="Muszewska A."/>
            <person name="Okrasinska A."/>
            <person name="Steczkiewicz K."/>
            <person name="Drgas O."/>
            <person name="Orlowska M."/>
            <person name="Perlinska-Lenart U."/>
            <person name="Aleksandrzak-Piekarczyk T."/>
            <person name="Szatraj K."/>
            <person name="Zielenkiewicz U."/>
            <person name="Pilsyk S."/>
            <person name="Malc E."/>
            <person name="Mieczkowski P."/>
            <person name="Kruszewska J.S."/>
            <person name="Biernat P."/>
            <person name="Pawlowska J."/>
        </authorList>
    </citation>
    <scope>NUCLEOTIDE SEQUENCE</scope>
    <source>
        <strain evidence="1">CBS 226.32</strain>
    </source>
</reference>
<dbReference type="OrthoDB" id="2265579at2759"/>
<dbReference type="AlphaFoldDB" id="A0A8H7QSW5"/>